<dbReference type="SMART" id="SM00355">
    <property type="entry name" value="ZnF_C2H2"/>
    <property type="match status" value="4"/>
</dbReference>
<dbReference type="Gene3D" id="1.25.10.10">
    <property type="entry name" value="Leucine-rich Repeat Variant"/>
    <property type="match status" value="2"/>
</dbReference>
<dbReference type="Pfam" id="PF11916">
    <property type="entry name" value="Vac14_Fig4_bd"/>
    <property type="match status" value="1"/>
</dbReference>
<dbReference type="GO" id="GO:0070772">
    <property type="term" value="C:PAS complex"/>
    <property type="evidence" value="ECO:0007669"/>
    <property type="project" value="InterPro"/>
</dbReference>
<protein>
    <recommendedName>
        <fullName evidence="3">Protein VAC14 homolog</fullName>
    </recommendedName>
</protein>
<evidence type="ECO:0000313" key="14">
    <source>
        <dbReference type="Proteomes" id="UP000663852"/>
    </source>
</evidence>
<evidence type="ECO:0000256" key="9">
    <source>
        <dbReference type="PROSITE-ProRule" id="PRU00103"/>
    </source>
</evidence>
<feature type="region of interest" description="Disordered" evidence="10">
    <location>
        <begin position="602"/>
        <end position="636"/>
    </location>
</feature>
<keyword evidence="8" id="KW-0862">Zinc</keyword>
<evidence type="ECO:0000256" key="1">
    <source>
        <dbReference type="ARBA" id="ARBA00004308"/>
    </source>
</evidence>
<comment type="caution">
    <text evidence="13">The sequence shown here is derived from an EMBL/GenBank/DDBJ whole genome shotgun (WGS) entry which is preliminary data.</text>
</comment>
<keyword evidence="11" id="KW-0812">Transmembrane</keyword>
<keyword evidence="8" id="KW-0863">Zinc-finger</keyword>
<proteinExistence type="inferred from homology"/>
<keyword evidence="5 11" id="KW-0472">Membrane</keyword>
<accession>A0A814B0B9</accession>
<comment type="subunit">
    <text evidence="7">Forms pentamers. Component of the PI(3,5)P2 regulatory complex/PAS complex, at least composed of PIKFYVE, FIG4 and VAC14. VAC14 nucleates the assembly of the complex and serves as a scaffold by pentamerizing into a star-shaped structure, which can bind a single copy each of PIKFYVE and FIG4 and coordinates their activities. Interacts with NOS1.</text>
</comment>
<feature type="compositionally biased region" description="Polar residues" evidence="10">
    <location>
        <begin position="374"/>
        <end position="392"/>
    </location>
</feature>
<dbReference type="GO" id="GO:0010008">
    <property type="term" value="C:endosome membrane"/>
    <property type="evidence" value="ECO:0007669"/>
    <property type="project" value="TreeGrafter"/>
</dbReference>
<dbReference type="Proteomes" id="UP000663852">
    <property type="component" value="Unassembled WGS sequence"/>
</dbReference>
<evidence type="ECO:0000256" key="4">
    <source>
        <dbReference type="ARBA" id="ARBA00022737"/>
    </source>
</evidence>
<feature type="region of interest" description="Disordered" evidence="10">
    <location>
        <begin position="339"/>
        <end position="411"/>
    </location>
</feature>
<evidence type="ECO:0000256" key="3">
    <source>
        <dbReference type="ARBA" id="ARBA00013840"/>
    </source>
</evidence>
<evidence type="ECO:0000256" key="7">
    <source>
        <dbReference type="ARBA" id="ARBA00047092"/>
    </source>
</evidence>
<keyword evidence="11" id="KW-1133">Transmembrane helix</keyword>
<comment type="similarity">
    <text evidence="2">Belongs to the VAC14 family.</text>
</comment>
<feature type="compositionally biased region" description="Low complexity" evidence="10">
    <location>
        <begin position="339"/>
        <end position="354"/>
    </location>
</feature>
<dbReference type="EMBL" id="CAJNOJ010000037">
    <property type="protein sequence ID" value="CAF0919874.1"/>
    <property type="molecule type" value="Genomic_DNA"/>
</dbReference>
<dbReference type="Pfam" id="PF12755">
    <property type="entry name" value="Vac14_Fab1_bd"/>
    <property type="match status" value="1"/>
</dbReference>
<dbReference type="InterPro" id="IPR026825">
    <property type="entry name" value="Vac14"/>
</dbReference>
<name>A0A814B0B9_ADIRI</name>
<evidence type="ECO:0000256" key="5">
    <source>
        <dbReference type="ARBA" id="ARBA00023136"/>
    </source>
</evidence>
<dbReference type="InterPro" id="IPR016024">
    <property type="entry name" value="ARM-type_fold"/>
</dbReference>
<dbReference type="InterPro" id="IPR036236">
    <property type="entry name" value="Znf_C2H2_sf"/>
</dbReference>
<sequence length="1451" mass="165096">MSFTLRSTSNSSIDNERLTRARQAAATAAAAETTTTTTLNRFLSFNENQSSSAENRRRLLHSTPNLIELLEDEDDDIDDNQALCHECDTCSKVFASEYGLNHHTNMHHPNQSILCALCNITFRSHRSLKTHKQRRHSTIRTKLTANQLSTPDYSYISSYLVLPFSSKQFPQMARRACEQQHLPLGSFSSKLYQCYFCSISFPCSRTLSSHLLDQHEQYEYKTCQEILSDLTIQIEYDLRTVHDNNDDEFETMKLDLAKQAPYFGLINKQLGKKYQENKAIQHQRIYPRCPHTSRTCANLCLQYLSSYSKLIKNYPYAIPIVPKGNPFAQGSILSPMNSTSYSNGSLSLSGNDSNQTNELGNSRQKRKNGKQMDASPSSPQLKRKSIGNSKNKVTVGKQPAESATKTNETKYVAVDHTTNSVTGSASTAVTKRILPKNDYTRSSSISSNSSTSTRSSTNLAQQISISSPRMSKRRLSPPVVISLSKSSQKRRRSREQQLASSKSETKVIRIDDDDDNENELEQENGEDNDNDSNDDVIPITFEKSSKQRSGKHRQTSSESVEYVQMLDDDQQSTASLNNIENIKSQGKINDEEIIICRSPPTARKMIPSSNAAHSKTTVNGHSAKKSNRQQSSPNDEHVRVRCKICGDILEGRSRFSKHVIAMHSHLLDKNMSNPQQQQTAIIVFSLSLVFARFCLFFFPLAFFLSVYVCVSLNKTTEKRNMSDRDYLPLSATLVKTLTDKLYEKRKTAALEIEKMVRELIATQNFEQIERICKILSEHFVLSQNGNFRRGGLIGIAALAIACGKEAQRFRQYLVPPVLQCFLDNDPKVRYYACESLYNIAKVLRTVTLSYFNEIFDCLSKLVCDLEPTVKSGAELCDRLLKDIVIETCTQFEVIAFIPLLRERIYVRNAFTRQFIVSWVSLLTSVPEFDMVQYLPEIMDGLFHILGDPNPEIRKSCEILFSEFLTILKSSQVQPEMFEDMTRILIQNCQSSDELIQYTGLHWLREFLNMPKCHQVLLPHSAGLLSAVLPCFSYDDDGRQNIRETAKEINSILRQLIKHESTKPNDSNIAPSVPDLTITKMVEVLKNQIQSGASASRIIALGWIHHLFDCLQDKMVTHIDVLFPTLFRVLNDSSDESPSIVNFTYSPLSRKKSSKQQHQYTTEAVLLVLQVFALISTSNRTSTDRNYNDYFTKFIIVLMDLFRTDRALLEARGSFIIRQLCMLLSPEDIYKTLSETLANEPDSNFASIMVKILSSILLTSTELHDLRLKLKNLYSTESADLFVCLYKTWCHNPIALIALCFLSQNYDHACRLVQLFAEIEVTVDFLIEIDKLVQLLESPIFTYLRLALLDVENNQTLIRALCGLLMLLPGKTDAFHILRRRLECVPNFIDKFTSIDKRISNLKLDTNHREGTSDSSKTINFDELQQYYLSVQNKHVEAKKQRYRYAPNTSDG</sequence>
<keyword evidence="8" id="KW-0479">Metal-binding</keyword>
<reference evidence="13" key="1">
    <citation type="submission" date="2021-02" db="EMBL/GenBank/DDBJ databases">
        <authorList>
            <person name="Nowell W R."/>
        </authorList>
    </citation>
    <scope>NUCLEOTIDE SEQUENCE</scope>
</reference>
<feature type="domain" description="C2H2-type" evidence="12">
    <location>
        <begin position="85"/>
        <end position="112"/>
    </location>
</feature>
<dbReference type="PROSITE" id="PS50157">
    <property type="entry name" value="ZINC_FINGER_C2H2_2"/>
    <property type="match status" value="2"/>
</dbReference>
<gene>
    <name evidence="13" type="ORF">EDS130_LOCUS10711</name>
</gene>
<evidence type="ECO:0000256" key="6">
    <source>
        <dbReference type="ARBA" id="ARBA00045654"/>
    </source>
</evidence>
<evidence type="ECO:0000259" key="12">
    <source>
        <dbReference type="PROSITE" id="PS50157"/>
    </source>
</evidence>
<dbReference type="OrthoDB" id="5574975at2759"/>
<feature type="region of interest" description="Disordered" evidence="10">
    <location>
        <begin position="439"/>
        <end position="561"/>
    </location>
</feature>
<dbReference type="InterPro" id="IPR013087">
    <property type="entry name" value="Znf_C2H2_type"/>
</dbReference>
<feature type="compositionally biased region" description="Polar residues" evidence="10">
    <location>
        <begin position="607"/>
        <end position="620"/>
    </location>
</feature>
<dbReference type="GO" id="GO:0008270">
    <property type="term" value="F:zinc ion binding"/>
    <property type="evidence" value="ECO:0007669"/>
    <property type="project" value="UniProtKB-KW"/>
</dbReference>
<keyword evidence="4" id="KW-0677">Repeat</keyword>
<feature type="compositionally biased region" description="Acidic residues" evidence="10">
    <location>
        <begin position="511"/>
        <end position="534"/>
    </location>
</feature>
<dbReference type="InterPro" id="IPR011989">
    <property type="entry name" value="ARM-like"/>
</dbReference>
<evidence type="ECO:0000256" key="11">
    <source>
        <dbReference type="SAM" id="Phobius"/>
    </source>
</evidence>
<dbReference type="PANTHER" id="PTHR16023">
    <property type="entry name" value="TAX1 BINDING PROTEIN-RELATED"/>
    <property type="match status" value="1"/>
</dbReference>
<feature type="compositionally biased region" description="Low complexity" evidence="10">
    <location>
        <begin position="440"/>
        <end position="458"/>
    </location>
</feature>
<comment type="function">
    <text evidence="6">Scaffold protein component of the PI(3,5)P2 regulatory complex which regulates both the synthesis and turnover of phosphatidylinositol 3,5-bisphosphate (PtdIns(3,5)P2). Pentamerizes into a star-shaped structure and nucleates the assembly of the complex. The pentamer binds a single copy each of PIKFYVE and FIG4 and coordinates both PIKfyve kinase activity and FIG4 phosphatase activity, being required to maintain normal levels of phosphatidylinositol 3-phosphate (PtdIns(3)P) and phosphatidylinositol 5-phosphate (PtdIns(5)P). Plays a role in the biogenesis of endosome carrier vesicles (ECV) / multivesicular bodies (MVB) transport intermediates from early endosomes.</text>
</comment>
<dbReference type="InterPro" id="IPR021841">
    <property type="entry name" value="VAC14_Fig4p-bd"/>
</dbReference>
<evidence type="ECO:0000256" key="2">
    <source>
        <dbReference type="ARBA" id="ARBA00010225"/>
    </source>
</evidence>
<dbReference type="PROSITE" id="PS00028">
    <property type="entry name" value="ZINC_FINGER_C2H2_1"/>
    <property type="match status" value="4"/>
</dbReference>
<dbReference type="GO" id="GO:0006661">
    <property type="term" value="P:phosphatidylinositol biosynthetic process"/>
    <property type="evidence" value="ECO:0007669"/>
    <property type="project" value="InterPro"/>
</dbReference>
<evidence type="ECO:0000256" key="10">
    <source>
        <dbReference type="SAM" id="MobiDB-lite"/>
    </source>
</evidence>
<evidence type="ECO:0000256" key="8">
    <source>
        <dbReference type="PROSITE-ProRule" id="PRU00042"/>
    </source>
</evidence>
<dbReference type="PANTHER" id="PTHR16023:SF0">
    <property type="entry name" value="PROTEIN VAC14 HOMOLOG"/>
    <property type="match status" value="1"/>
</dbReference>
<feature type="transmembrane region" description="Helical" evidence="11">
    <location>
        <begin position="681"/>
        <end position="710"/>
    </location>
</feature>
<dbReference type="SUPFAM" id="SSF48371">
    <property type="entry name" value="ARM repeat"/>
    <property type="match status" value="1"/>
</dbReference>
<feature type="domain" description="C2H2-type" evidence="12">
    <location>
        <begin position="113"/>
        <end position="141"/>
    </location>
</feature>
<dbReference type="Gene3D" id="3.30.160.60">
    <property type="entry name" value="Classic Zinc Finger"/>
    <property type="match status" value="1"/>
</dbReference>
<organism evidence="13 14">
    <name type="scientific">Adineta ricciae</name>
    <name type="common">Rotifer</name>
    <dbReference type="NCBI Taxonomy" id="249248"/>
    <lineage>
        <taxon>Eukaryota</taxon>
        <taxon>Metazoa</taxon>
        <taxon>Spiralia</taxon>
        <taxon>Gnathifera</taxon>
        <taxon>Rotifera</taxon>
        <taxon>Eurotatoria</taxon>
        <taxon>Bdelloidea</taxon>
        <taxon>Adinetida</taxon>
        <taxon>Adinetidae</taxon>
        <taxon>Adineta</taxon>
    </lineage>
</organism>
<dbReference type="PROSITE" id="PS50077">
    <property type="entry name" value="HEAT_REPEAT"/>
    <property type="match status" value="1"/>
</dbReference>
<dbReference type="SUPFAM" id="SSF57667">
    <property type="entry name" value="beta-beta-alpha zinc fingers"/>
    <property type="match status" value="1"/>
</dbReference>
<feature type="compositionally biased region" description="Polar residues" evidence="10">
    <location>
        <begin position="459"/>
        <end position="469"/>
    </location>
</feature>
<feature type="repeat" description="HEAT" evidence="9">
    <location>
        <begin position="813"/>
        <end position="849"/>
    </location>
</feature>
<evidence type="ECO:0000313" key="13">
    <source>
        <dbReference type="EMBL" id="CAF0919874.1"/>
    </source>
</evidence>
<dbReference type="InterPro" id="IPR021133">
    <property type="entry name" value="HEAT_type_2"/>
</dbReference>
<comment type="subcellular location">
    <subcellularLocation>
        <location evidence="1">Endomembrane system</location>
    </subcellularLocation>
</comment>